<dbReference type="InterPro" id="IPR027417">
    <property type="entry name" value="P-loop_NTPase"/>
</dbReference>
<dbReference type="PANTHER" id="PTHR13748:SF46">
    <property type="entry name" value="ZINC CHAPERONE YEIR"/>
    <property type="match status" value="1"/>
</dbReference>
<name>K6YAR9_9ALTE</name>
<dbReference type="AlphaFoldDB" id="K6YAR9"/>
<dbReference type="Pfam" id="PF02492">
    <property type="entry name" value="cobW"/>
    <property type="match status" value="1"/>
</dbReference>
<keyword evidence="3" id="KW-1185">Reference proteome</keyword>
<dbReference type="InterPro" id="IPR003495">
    <property type="entry name" value="CobW/HypB/UreG_nucleotide-bd"/>
</dbReference>
<dbReference type="eggNOG" id="COG0523">
    <property type="taxonomic scope" value="Bacteria"/>
</dbReference>
<dbReference type="Proteomes" id="UP000006327">
    <property type="component" value="Unassembled WGS sequence"/>
</dbReference>
<evidence type="ECO:0000259" key="1">
    <source>
        <dbReference type="Pfam" id="PF02492"/>
    </source>
</evidence>
<feature type="domain" description="CobW/HypB/UreG nucleotide-binding" evidence="1">
    <location>
        <begin position="12"/>
        <end position="191"/>
    </location>
</feature>
<dbReference type="STRING" id="493475.GARC_4114"/>
<comment type="caution">
    <text evidence="2">The sequence shown here is derived from an EMBL/GenBank/DDBJ whole genome shotgun (WGS) entry which is preliminary data.</text>
</comment>
<gene>
    <name evidence="2" type="ORF">GARC_4114</name>
</gene>
<dbReference type="PANTHER" id="PTHR13748">
    <property type="entry name" value="COBW-RELATED"/>
    <property type="match status" value="1"/>
</dbReference>
<accession>K6YAR9</accession>
<dbReference type="OrthoDB" id="9808822at2"/>
<dbReference type="Gene3D" id="3.40.50.300">
    <property type="entry name" value="P-loop containing nucleotide triphosphate hydrolases"/>
    <property type="match status" value="1"/>
</dbReference>
<protein>
    <recommendedName>
        <fullName evidence="1">CobW/HypB/UreG nucleotide-binding domain-containing protein</fullName>
    </recommendedName>
</protein>
<dbReference type="CDD" id="cd03112">
    <property type="entry name" value="CobW-like"/>
    <property type="match status" value="1"/>
</dbReference>
<evidence type="ECO:0000313" key="3">
    <source>
        <dbReference type="Proteomes" id="UP000006327"/>
    </source>
</evidence>
<dbReference type="GO" id="GO:0005737">
    <property type="term" value="C:cytoplasm"/>
    <property type="evidence" value="ECO:0007669"/>
    <property type="project" value="TreeGrafter"/>
</dbReference>
<reference evidence="2 3" key="1">
    <citation type="journal article" date="2017" name="Antonie Van Leeuwenhoek">
        <title>Rhizobium rhizosphaerae sp. nov., a novel species isolated from rice rhizosphere.</title>
        <authorList>
            <person name="Zhao J.J."/>
            <person name="Zhang J."/>
            <person name="Zhang R.J."/>
            <person name="Zhang C.W."/>
            <person name="Yin H.Q."/>
            <person name="Zhang X.X."/>
        </authorList>
    </citation>
    <scope>NUCLEOTIDE SEQUENCE [LARGE SCALE GENOMIC DNA]</scope>
    <source>
        <strain evidence="2 3">BSs20135</strain>
    </source>
</reference>
<dbReference type="EMBL" id="BAEO01000060">
    <property type="protein sequence ID" value="GAC21056.1"/>
    <property type="molecule type" value="Genomic_DNA"/>
</dbReference>
<sequence length="336" mass="37099">MNTEHLAIRSVPTNIISGFLGVGKTSAILQLLKHKPKGERWAVLINEFGEIGVDGSLLEGQYTHAEGIFIREVPGGCMCCAAGLPMHIALNQLLAKAKPDRLLIEPTGLGHPKEVLQTLSAEHYQDVLSLHKTLTLVDARKLSDQRYTSHDTFNQQIAIADVVIGNKLDLYKEEEQSRLIAYVKQHGQTHAEVIFTQYGEIPLSALQGLTTTTPIPIHHHHHKTQTKPLVSELAIPACGFVKAMNEGEGFSSIGWRFSPKKVFNHKLLFSFLAGLRVERMKAVFITDAGVVGYNLTGDALTEIPLDDCLESKIEIISNGIDDTWELALMQCLQNPE</sequence>
<dbReference type="InterPro" id="IPR051316">
    <property type="entry name" value="Zinc-reg_GTPase_activator"/>
</dbReference>
<dbReference type="SUPFAM" id="SSF52540">
    <property type="entry name" value="P-loop containing nucleoside triphosphate hydrolases"/>
    <property type="match status" value="1"/>
</dbReference>
<proteinExistence type="predicted"/>
<organism evidence="2 3">
    <name type="scientific">Paraglaciecola arctica BSs20135</name>
    <dbReference type="NCBI Taxonomy" id="493475"/>
    <lineage>
        <taxon>Bacteria</taxon>
        <taxon>Pseudomonadati</taxon>
        <taxon>Pseudomonadota</taxon>
        <taxon>Gammaproteobacteria</taxon>
        <taxon>Alteromonadales</taxon>
        <taxon>Alteromonadaceae</taxon>
        <taxon>Paraglaciecola</taxon>
    </lineage>
</organism>
<dbReference type="RefSeq" id="WP_007623626.1">
    <property type="nucleotide sequence ID" value="NZ_BAEO01000060.1"/>
</dbReference>
<evidence type="ECO:0000313" key="2">
    <source>
        <dbReference type="EMBL" id="GAC21056.1"/>
    </source>
</evidence>